<dbReference type="RefSeq" id="WP_109304950.1">
    <property type="nucleotide sequence ID" value="NZ_BJUF01000040.1"/>
</dbReference>
<organism evidence="1 2">
    <name type="scientific">Kurthia sibirica</name>
    <dbReference type="NCBI Taxonomy" id="202750"/>
    <lineage>
        <taxon>Bacteria</taxon>
        <taxon>Bacillati</taxon>
        <taxon>Bacillota</taxon>
        <taxon>Bacilli</taxon>
        <taxon>Bacillales</taxon>
        <taxon>Caryophanaceae</taxon>
        <taxon>Kurthia</taxon>
    </lineage>
</organism>
<sequence length="64" mass="7570">MDKIFALYKGENWVWDGTIQELADYTGKPLGTLRWLQYDSVKARELAKKNYKGFWLEPIEEESV</sequence>
<keyword evidence="2" id="KW-1185">Reference proteome</keyword>
<proteinExistence type="predicted"/>
<accession>A0A2U3APB1</accession>
<evidence type="ECO:0000313" key="2">
    <source>
        <dbReference type="Proteomes" id="UP000245938"/>
    </source>
</evidence>
<reference evidence="1 2" key="1">
    <citation type="submission" date="2018-05" db="EMBL/GenBank/DDBJ databases">
        <title>Kurthia sibirica genome sequence.</title>
        <authorList>
            <person name="Maclea K.S."/>
            <person name="Goen A.E."/>
        </authorList>
    </citation>
    <scope>NUCLEOTIDE SEQUENCE [LARGE SCALE GENOMIC DNA]</scope>
    <source>
        <strain evidence="1 2">ATCC 49154</strain>
    </source>
</reference>
<evidence type="ECO:0000313" key="1">
    <source>
        <dbReference type="EMBL" id="PWI26346.1"/>
    </source>
</evidence>
<comment type="caution">
    <text evidence="1">The sequence shown here is derived from an EMBL/GenBank/DDBJ whole genome shotgun (WGS) entry which is preliminary data.</text>
</comment>
<protein>
    <submittedName>
        <fullName evidence="1">Uncharacterized protein</fullName>
    </submittedName>
</protein>
<dbReference type="AlphaFoldDB" id="A0A2U3APB1"/>
<dbReference type="EMBL" id="QFVR01000003">
    <property type="protein sequence ID" value="PWI26346.1"/>
    <property type="molecule type" value="Genomic_DNA"/>
</dbReference>
<dbReference type="Proteomes" id="UP000245938">
    <property type="component" value="Unassembled WGS sequence"/>
</dbReference>
<gene>
    <name evidence="1" type="ORF">DEX24_03140</name>
</gene>
<name>A0A2U3APB1_9BACL</name>
<dbReference type="OrthoDB" id="2156961at2"/>